<feature type="chain" id="PRO_5006039550" description="DUF4132 domain-containing protein" evidence="1">
    <location>
        <begin position="20"/>
        <end position="1227"/>
    </location>
</feature>
<dbReference type="OrthoDB" id="8859114at2"/>
<dbReference type="SUPFAM" id="SSF48371">
    <property type="entry name" value="ARM repeat"/>
    <property type="match status" value="1"/>
</dbReference>
<keyword evidence="1" id="KW-0732">Signal</keyword>
<sequence length="1227" mass="135702">MLKWIGKVLGGASATPAAAASNVPGDVWLQRLQTYLEPLDHLPDNGGRAGLAEAILTYVRQGDGPQVLAELGQRYAVANYLHILSGHECRVGSLGPQLYHDLTDVDPAQLLRWARVLQACPARRFGIAMADGSHWPELLLTHSVELLRDPQTDETRIVQRISAPLMETLLLEAHLPPSALLTACFSGSNDAYRQGYGIYLVPYMDGYSQWVLRHVEALRPLLLAGDMYLKHQVLNLMSDLDPPVMTAMAGELCEMACGGNREVREQAAPLLLKCQRGALQPLTLMIQGGKPEQRAHALRLLWALANQLADPPLRAEARALAEADRAASVRGLLAEWDAEPAHEQGPVHYSGPVIDWAVVLTPERLEVVDQLWADLNHLIDRDNESNIEYYATHPEKKTAGKPELWPNYSVAALNQLKAFLASTEVVPPASRDLPQDHSEYFSRSAMQAFADSEELTGVMAFKVLDFCNALGSGEGCLSNISCRALEQAYQQDDSLSLMALAQMLEDRGRNGDSLLQDCFNGGFAEDWDADAVAPYFALHQGWLEQALAALEVYRTDALYAAVVKMAPPPASLINRLFEIALGSNQGERAQAQRALEQLPGKEAHLIAALGSGKSEVRLLATKWLGNLGHQPAIPALEQALKKDKNDGVRTAMIEALEQMGQPVEQYLDREQWVIDTSKAMAKGAPKDLAWFPWDALPELRWADTQEPVPAPAAQGLLAQAVKLKSAQPGALLRRFCGMFEARGRERFGQFVLDTWLAEDTRPIPLEQAQQLAERHATSTLFFIQRYPDDYKDSPHLGKSLDELSASFLPRFMRQPQGSAAASKGLLAVAAACAGADAAAPAGRYLKEFYGTRASQGKALIAMLAWIEHPSATQLLLSIASRFRTAGFQEEAILQARALAERNHWTLAQLADRTLPSAGFDEHGLLELSYGERLFSARLLADFKIELYNPDGKKIAALPDPRQDDDADEAKEAKKQFASAKKSLASIVKQQTERLYEALCTGREWPYADWQRYLNQHPIMRRLLQRLVWVQVEGDRVLASFRPLDDGSLTDCEDNPLTLADDAQVRLAHDSLLGAEELLQWQQHLADYEVTPLFQQLGKGVYQLPEGQGDAHSIEDFKGHLLEAFALRGHALKLGYTRGATEDAGWFYTYEKSFVSLGLSADIRFTGNPLPESNRTVALVDLTFYRGRYSMPLAEVPTILLSECYHDLRSIAAQGTGFDPDWEKKSEY</sequence>
<evidence type="ECO:0000256" key="1">
    <source>
        <dbReference type="SAM" id="SignalP"/>
    </source>
</evidence>
<dbReference type="InterPro" id="IPR025406">
    <property type="entry name" value="DUF4132"/>
</dbReference>
<dbReference type="RefSeq" id="WP_054596458.1">
    <property type="nucleotide sequence ID" value="NZ_CP012830.1"/>
</dbReference>
<gene>
    <name evidence="3" type="ORF">AO353_19690</name>
</gene>
<dbReference type="InterPro" id="IPR016024">
    <property type="entry name" value="ARM-type_fold"/>
</dbReference>
<dbReference type="Proteomes" id="UP000066487">
    <property type="component" value="Chromosome"/>
</dbReference>
<name>A0A0N9VRW7_PSEFL</name>
<proteinExistence type="predicted"/>
<dbReference type="EMBL" id="CP012830">
    <property type="protein sequence ID" value="ALI03195.1"/>
    <property type="molecule type" value="Genomic_DNA"/>
</dbReference>
<evidence type="ECO:0000313" key="4">
    <source>
        <dbReference type="Proteomes" id="UP000066487"/>
    </source>
</evidence>
<feature type="signal peptide" evidence="1">
    <location>
        <begin position="1"/>
        <end position="19"/>
    </location>
</feature>
<dbReference type="Pfam" id="PF13569">
    <property type="entry name" value="DUF4132"/>
    <property type="match status" value="1"/>
</dbReference>
<evidence type="ECO:0000313" key="3">
    <source>
        <dbReference type="EMBL" id="ALI03195.1"/>
    </source>
</evidence>
<accession>A0A0N9VRW7</accession>
<organism evidence="3 4">
    <name type="scientific">Pseudomonas fluorescens</name>
    <dbReference type="NCBI Taxonomy" id="294"/>
    <lineage>
        <taxon>Bacteria</taxon>
        <taxon>Pseudomonadati</taxon>
        <taxon>Pseudomonadota</taxon>
        <taxon>Gammaproteobacteria</taxon>
        <taxon>Pseudomonadales</taxon>
        <taxon>Pseudomonadaceae</taxon>
        <taxon>Pseudomonas</taxon>
    </lineage>
</organism>
<reference evidence="4" key="1">
    <citation type="submission" date="2015-09" db="EMBL/GenBank/DDBJ databases">
        <title>Whole genome sequence of Pseudomonas fluorescens FW300-N2E3.</title>
        <authorList>
            <person name="Ray J."/>
            <person name="Melnyk R."/>
            <person name="Deutschbauer A."/>
        </authorList>
    </citation>
    <scope>NUCLEOTIDE SEQUENCE [LARGE SCALE GENOMIC DNA]</scope>
    <source>
        <strain evidence="4">FW300-N2E3</strain>
    </source>
</reference>
<feature type="domain" description="DUF4132" evidence="2">
    <location>
        <begin position="951"/>
        <end position="1135"/>
    </location>
</feature>
<evidence type="ECO:0000259" key="2">
    <source>
        <dbReference type="Pfam" id="PF13569"/>
    </source>
</evidence>
<dbReference type="SMART" id="SM00567">
    <property type="entry name" value="EZ_HEAT"/>
    <property type="match status" value="4"/>
</dbReference>
<dbReference type="Gene3D" id="1.25.10.10">
    <property type="entry name" value="Leucine-rich Repeat Variant"/>
    <property type="match status" value="1"/>
</dbReference>
<dbReference type="Pfam" id="PF13646">
    <property type="entry name" value="HEAT_2"/>
    <property type="match status" value="1"/>
</dbReference>
<dbReference type="InterPro" id="IPR004155">
    <property type="entry name" value="PBS_lyase_HEAT"/>
</dbReference>
<dbReference type="AlphaFoldDB" id="A0A0N9VRW7"/>
<dbReference type="InterPro" id="IPR011989">
    <property type="entry name" value="ARM-like"/>
</dbReference>
<protein>
    <recommendedName>
        <fullName evidence="2">DUF4132 domain-containing protein</fullName>
    </recommendedName>
</protein>
<reference evidence="3 4" key="2">
    <citation type="journal article" date="2018" name="Nature">
        <title>Mutant phenotypes for thousands of bacterial genes of unknown function.</title>
        <authorList>
            <person name="Price M.N."/>
            <person name="Wetmore K.M."/>
            <person name="Waters R.J."/>
            <person name="Callaghan M."/>
            <person name="Ray J."/>
            <person name="Liu H."/>
            <person name="Kuehl J.V."/>
            <person name="Melnyk R.A."/>
            <person name="Lamson J.S."/>
            <person name="Suh Y."/>
            <person name="Carlson H.K."/>
            <person name="Esquivel Z."/>
            <person name="Sadeeshkumar H."/>
            <person name="Chakraborty R."/>
            <person name="Zane G.M."/>
            <person name="Rubin B.E."/>
            <person name="Wall J.D."/>
            <person name="Visel A."/>
            <person name="Bristow J."/>
            <person name="Blow M.J."/>
            <person name="Arkin A.P."/>
            <person name="Deutschbauer A.M."/>
        </authorList>
    </citation>
    <scope>NUCLEOTIDE SEQUENCE [LARGE SCALE GENOMIC DNA]</scope>
    <source>
        <strain evidence="3 4">FW300-N2E3</strain>
    </source>
</reference>